<dbReference type="PANTHER" id="PTHR21098">
    <property type="entry name" value="RIBOFLAVIN SYNTHASE ALPHA CHAIN"/>
    <property type="match status" value="1"/>
</dbReference>
<dbReference type="GO" id="GO:0009231">
    <property type="term" value="P:riboflavin biosynthetic process"/>
    <property type="evidence" value="ECO:0007669"/>
    <property type="project" value="TreeGrafter"/>
</dbReference>
<dbReference type="InterPro" id="IPR026017">
    <property type="entry name" value="Lumazine-bd_dom"/>
</dbReference>
<keyword evidence="1" id="KW-0677">Repeat</keyword>
<dbReference type="CDD" id="cd00402">
    <property type="entry name" value="Riboflavin_synthase_like"/>
    <property type="match status" value="1"/>
</dbReference>
<organism evidence="3">
    <name type="scientific">marine metagenome</name>
    <dbReference type="NCBI Taxonomy" id="408172"/>
    <lineage>
        <taxon>unclassified sequences</taxon>
        <taxon>metagenomes</taxon>
        <taxon>ecological metagenomes</taxon>
    </lineage>
</organism>
<dbReference type="NCBIfam" id="NF006767">
    <property type="entry name" value="PRK09289.1"/>
    <property type="match status" value="1"/>
</dbReference>
<dbReference type="Gene3D" id="2.40.30.20">
    <property type="match status" value="2"/>
</dbReference>
<proteinExistence type="predicted"/>
<dbReference type="SUPFAM" id="SSF63380">
    <property type="entry name" value="Riboflavin synthase domain-like"/>
    <property type="match status" value="2"/>
</dbReference>
<dbReference type="PANTHER" id="PTHR21098:SF0">
    <property type="entry name" value="RIBOFLAVIN SYNTHASE"/>
    <property type="match status" value="1"/>
</dbReference>
<dbReference type="PROSITE" id="PS51177">
    <property type="entry name" value="LUMAZINE_BIND"/>
    <property type="match status" value="2"/>
</dbReference>
<dbReference type="InterPro" id="IPR001783">
    <property type="entry name" value="Lumazine-bd"/>
</dbReference>
<dbReference type="GO" id="GO:0004746">
    <property type="term" value="F:riboflavin synthase activity"/>
    <property type="evidence" value="ECO:0007669"/>
    <property type="project" value="TreeGrafter"/>
</dbReference>
<dbReference type="NCBIfam" id="NF009566">
    <property type="entry name" value="PRK13020.1"/>
    <property type="match status" value="1"/>
</dbReference>
<dbReference type="EMBL" id="UINC01004865">
    <property type="protein sequence ID" value="SVA17404.1"/>
    <property type="molecule type" value="Genomic_DNA"/>
</dbReference>
<feature type="non-terminal residue" evidence="3">
    <location>
        <position position="1"/>
    </location>
</feature>
<dbReference type="InterPro" id="IPR017938">
    <property type="entry name" value="Riboflavin_synthase-like_b-brl"/>
</dbReference>
<dbReference type="NCBIfam" id="TIGR00187">
    <property type="entry name" value="ribE"/>
    <property type="match status" value="1"/>
</dbReference>
<protein>
    <recommendedName>
        <fullName evidence="2">Lumazine-binding domain-containing protein</fullName>
    </recommendedName>
</protein>
<feature type="domain" description="Lumazine-binding" evidence="2">
    <location>
        <begin position="6"/>
        <end position="101"/>
    </location>
</feature>
<dbReference type="InterPro" id="IPR023366">
    <property type="entry name" value="ATP_synth_asu-like_sf"/>
</dbReference>
<sequence>VDGHGVFTGIVQGVCPVVSCEPLAGVTRITLQLDGLARGLDLGASVAVNGACVTAAEIDGSLVGFDLVKETIELSNLGELAAGTNVNVERSFRVGDEVGGHILSGHVAGVAVVTQIKSDDGHRLVTMAIQREWMAYLMLKGFVALDGASLTIAEIDRAAATIAVSLIPETLARTTFGRLEVGDRINLEVDSQTQAIVDTVREVLKDESLLEGIR</sequence>
<gene>
    <name evidence="3" type="ORF">METZ01_LOCUS70258</name>
</gene>
<feature type="domain" description="Lumazine-binding" evidence="2">
    <location>
        <begin position="102"/>
        <end position="200"/>
    </location>
</feature>
<evidence type="ECO:0000256" key="1">
    <source>
        <dbReference type="ARBA" id="ARBA00022737"/>
    </source>
</evidence>
<dbReference type="PIRSF" id="PIRSF000498">
    <property type="entry name" value="Riboflavin_syn_A"/>
    <property type="match status" value="1"/>
</dbReference>
<evidence type="ECO:0000313" key="3">
    <source>
        <dbReference type="EMBL" id="SVA17404.1"/>
    </source>
</evidence>
<accession>A0A381TNP8</accession>
<dbReference type="AlphaFoldDB" id="A0A381TNP8"/>
<dbReference type="Pfam" id="PF00677">
    <property type="entry name" value="Lum_binding"/>
    <property type="match status" value="2"/>
</dbReference>
<reference evidence="3" key="1">
    <citation type="submission" date="2018-05" db="EMBL/GenBank/DDBJ databases">
        <authorList>
            <person name="Lanie J.A."/>
            <person name="Ng W.-L."/>
            <person name="Kazmierczak K.M."/>
            <person name="Andrzejewski T.M."/>
            <person name="Davidsen T.M."/>
            <person name="Wayne K.J."/>
            <person name="Tettelin H."/>
            <person name="Glass J.I."/>
            <person name="Rusch D."/>
            <person name="Podicherti R."/>
            <person name="Tsui H.-C.T."/>
            <person name="Winkler M.E."/>
        </authorList>
    </citation>
    <scope>NUCLEOTIDE SEQUENCE</scope>
</reference>
<evidence type="ECO:0000259" key="2">
    <source>
        <dbReference type="PROSITE" id="PS51177"/>
    </source>
</evidence>
<name>A0A381TNP8_9ZZZZ</name>